<evidence type="ECO:0000256" key="5">
    <source>
        <dbReference type="ARBA" id="ARBA00022840"/>
    </source>
</evidence>
<evidence type="ECO:0000256" key="4">
    <source>
        <dbReference type="ARBA" id="ARBA00022777"/>
    </source>
</evidence>
<dbReference type="InterPro" id="IPR011994">
    <property type="entry name" value="Cytidylate_kinase_dom"/>
</dbReference>
<evidence type="ECO:0000259" key="9">
    <source>
        <dbReference type="Pfam" id="PF02224"/>
    </source>
</evidence>
<proteinExistence type="inferred from homology"/>
<dbReference type="Gene3D" id="3.40.50.300">
    <property type="entry name" value="P-loop containing nucleotide triphosphate hydrolases"/>
    <property type="match status" value="1"/>
</dbReference>
<gene>
    <name evidence="8" type="primary">cmk</name>
    <name evidence="10" type="ORF">C095_02995</name>
</gene>
<evidence type="ECO:0000256" key="7">
    <source>
        <dbReference type="ARBA" id="ARBA00048478"/>
    </source>
</evidence>
<dbReference type="AlphaFoldDB" id="A0A017H2T8"/>
<reference evidence="10 11" key="1">
    <citation type="submission" date="2013-08" db="EMBL/GenBank/DDBJ databases">
        <title>An opportunistic ruminal bacterium that causes liver abscesses in cattle.</title>
        <authorList>
            <person name="Benahmed F.H."/>
            <person name="Rasmussen M."/>
            <person name="Harbottle H."/>
            <person name="Soppet D."/>
            <person name="Nagaraja T.G."/>
            <person name="Davidson M."/>
        </authorList>
    </citation>
    <scope>NUCLEOTIDE SEQUENCE [LARGE SCALE GENOMIC DNA]</scope>
    <source>
        <strain evidence="10 11">B35</strain>
    </source>
</reference>
<dbReference type="InterPro" id="IPR003136">
    <property type="entry name" value="Cytidylate_kin"/>
</dbReference>
<evidence type="ECO:0000256" key="1">
    <source>
        <dbReference type="ARBA" id="ARBA00009427"/>
    </source>
</evidence>
<comment type="subcellular location">
    <subcellularLocation>
        <location evidence="8">Cytoplasm</location>
    </subcellularLocation>
</comment>
<dbReference type="GO" id="GO:0005829">
    <property type="term" value="C:cytosol"/>
    <property type="evidence" value="ECO:0007669"/>
    <property type="project" value="TreeGrafter"/>
</dbReference>
<protein>
    <recommendedName>
        <fullName evidence="8">Cytidylate kinase</fullName>
        <shortName evidence="8">CK</shortName>
        <ecNumber evidence="8">2.7.4.25</ecNumber>
    </recommendedName>
    <alternativeName>
        <fullName evidence="8">Cytidine monophosphate kinase</fullName>
        <shortName evidence="8">CMP kinase</shortName>
    </alternativeName>
</protein>
<dbReference type="PANTHER" id="PTHR21299:SF2">
    <property type="entry name" value="CYTIDYLATE KINASE"/>
    <property type="match status" value="1"/>
</dbReference>
<dbReference type="Pfam" id="PF02224">
    <property type="entry name" value="Cytidylate_kin"/>
    <property type="match status" value="1"/>
</dbReference>
<dbReference type="GO" id="GO:0036431">
    <property type="term" value="F:dCMP kinase activity"/>
    <property type="evidence" value="ECO:0007669"/>
    <property type="project" value="InterPro"/>
</dbReference>
<dbReference type="PANTHER" id="PTHR21299">
    <property type="entry name" value="CYTIDYLATE KINASE/PANTOATE-BETA-ALANINE LIGASE"/>
    <property type="match status" value="1"/>
</dbReference>
<dbReference type="InterPro" id="IPR027417">
    <property type="entry name" value="P-loop_NTPase"/>
</dbReference>
<dbReference type="GO" id="GO:0015949">
    <property type="term" value="P:nucleobase-containing small molecule interconversion"/>
    <property type="evidence" value="ECO:0007669"/>
    <property type="project" value="TreeGrafter"/>
</dbReference>
<dbReference type="Proteomes" id="UP000031184">
    <property type="component" value="Unassembled WGS sequence"/>
</dbReference>
<dbReference type="CDD" id="cd02019">
    <property type="entry name" value="NK"/>
    <property type="match status" value="1"/>
</dbReference>
<organism evidence="10 11">
    <name type="scientific">Fusobacterium necrophorum subsp. funduliforme B35</name>
    <dbReference type="NCBI Taxonomy" id="1226633"/>
    <lineage>
        <taxon>Bacteria</taxon>
        <taxon>Fusobacteriati</taxon>
        <taxon>Fusobacteriota</taxon>
        <taxon>Fusobacteriia</taxon>
        <taxon>Fusobacteriales</taxon>
        <taxon>Fusobacteriaceae</taxon>
        <taxon>Fusobacterium</taxon>
    </lineage>
</organism>
<keyword evidence="3 8" id="KW-0547">Nucleotide-binding</keyword>
<dbReference type="GO" id="GO:0005524">
    <property type="term" value="F:ATP binding"/>
    <property type="evidence" value="ECO:0007669"/>
    <property type="project" value="UniProtKB-UniRule"/>
</dbReference>
<dbReference type="EMBL" id="AUZI01000011">
    <property type="protein sequence ID" value="KID49757.1"/>
    <property type="molecule type" value="Genomic_DNA"/>
</dbReference>
<accession>A0A017H2T8</accession>
<dbReference type="GO" id="GO:0006220">
    <property type="term" value="P:pyrimidine nucleotide metabolic process"/>
    <property type="evidence" value="ECO:0007669"/>
    <property type="project" value="UniProtKB-UniRule"/>
</dbReference>
<dbReference type="HAMAP" id="MF_00238">
    <property type="entry name" value="Cytidyl_kinase_type1"/>
    <property type="match status" value="1"/>
</dbReference>
<comment type="catalytic activity">
    <reaction evidence="7 8">
        <text>CMP + ATP = CDP + ADP</text>
        <dbReference type="Rhea" id="RHEA:11600"/>
        <dbReference type="ChEBI" id="CHEBI:30616"/>
        <dbReference type="ChEBI" id="CHEBI:58069"/>
        <dbReference type="ChEBI" id="CHEBI:60377"/>
        <dbReference type="ChEBI" id="CHEBI:456216"/>
        <dbReference type="EC" id="2.7.4.25"/>
    </reaction>
</comment>
<keyword evidence="8" id="KW-0963">Cytoplasm</keyword>
<comment type="catalytic activity">
    <reaction evidence="6 8">
        <text>dCMP + ATP = dCDP + ADP</text>
        <dbReference type="Rhea" id="RHEA:25094"/>
        <dbReference type="ChEBI" id="CHEBI:30616"/>
        <dbReference type="ChEBI" id="CHEBI:57566"/>
        <dbReference type="ChEBI" id="CHEBI:58593"/>
        <dbReference type="ChEBI" id="CHEBI:456216"/>
        <dbReference type="EC" id="2.7.4.25"/>
    </reaction>
</comment>
<dbReference type="RefSeq" id="WP_039121350.1">
    <property type="nucleotide sequence ID" value="NZ_AOJP01000010.1"/>
</dbReference>
<dbReference type="CDD" id="cd02020">
    <property type="entry name" value="CMPK"/>
    <property type="match status" value="1"/>
</dbReference>
<evidence type="ECO:0000313" key="10">
    <source>
        <dbReference type="EMBL" id="KID49757.1"/>
    </source>
</evidence>
<comment type="similarity">
    <text evidence="1 8">Belongs to the cytidylate kinase family. Type 1 subfamily.</text>
</comment>
<evidence type="ECO:0000256" key="3">
    <source>
        <dbReference type="ARBA" id="ARBA00022741"/>
    </source>
</evidence>
<evidence type="ECO:0000256" key="6">
    <source>
        <dbReference type="ARBA" id="ARBA00047615"/>
    </source>
</evidence>
<keyword evidence="2 8" id="KW-0808">Transferase</keyword>
<keyword evidence="5 8" id="KW-0067">ATP-binding</keyword>
<keyword evidence="4 8" id="KW-0418">Kinase</keyword>
<feature type="binding site" evidence="8">
    <location>
        <begin position="10"/>
        <end position="18"/>
    </location>
    <ligand>
        <name>ATP</name>
        <dbReference type="ChEBI" id="CHEBI:30616"/>
    </ligand>
</feature>
<dbReference type="EC" id="2.7.4.25" evidence="8"/>
<name>A0A017H2T8_9FUSO</name>
<dbReference type="SUPFAM" id="SSF52540">
    <property type="entry name" value="P-loop containing nucleoside triphosphate hydrolases"/>
    <property type="match status" value="1"/>
</dbReference>
<dbReference type="PATRIC" id="fig|1226633.4.peg.598"/>
<evidence type="ECO:0000313" key="11">
    <source>
        <dbReference type="Proteomes" id="UP000031184"/>
    </source>
</evidence>
<evidence type="ECO:0000256" key="2">
    <source>
        <dbReference type="ARBA" id="ARBA00022679"/>
    </source>
</evidence>
<evidence type="ECO:0000256" key="8">
    <source>
        <dbReference type="HAMAP-Rule" id="MF_00238"/>
    </source>
</evidence>
<sequence length="218" mass="24930">MKEFIVALDGPAGSGKSTIAKEIAKQYHFTYVDTGAMYRMITWFFLEHSIAWNKEEVCRKALQGVRLDMKEETFFVNGQDVSEEIRGPKVSSHVSEIAALKVVREQLVYLQREIAKGKEVILDGRDIGTVVFPEANVKIFLLASAEERAKRRFLEYQAKGERISYEEVLQSIQERDHIDSTRKESPLRKAEDAIEIDSSTMSIDEVVARVSKEIDQKR</sequence>
<dbReference type="NCBIfam" id="TIGR00017">
    <property type="entry name" value="cmk"/>
    <property type="match status" value="1"/>
</dbReference>
<dbReference type="OrthoDB" id="9807434at2"/>
<comment type="caution">
    <text evidence="10">The sequence shown here is derived from an EMBL/GenBank/DDBJ whole genome shotgun (WGS) entry which is preliminary data.</text>
</comment>
<feature type="domain" description="Cytidylate kinase" evidence="9">
    <location>
        <begin position="6"/>
        <end position="215"/>
    </location>
</feature>